<dbReference type="InterPro" id="IPR039424">
    <property type="entry name" value="SBP_5"/>
</dbReference>
<keyword evidence="3" id="KW-0732">Signal</keyword>
<evidence type="ECO:0000256" key="1">
    <source>
        <dbReference type="ARBA" id="ARBA00005695"/>
    </source>
</evidence>
<keyword evidence="2" id="KW-0813">Transport</keyword>
<dbReference type="EMBL" id="LGCK01000014">
    <property type="protein sequence ID" value="KPL70611.1"/>
    <property type="molecule type" value="Genomic_DNA"/>
</dbReference>
<dbReference type="GO" id="GO:0042597">
    <property type="term" value="C:periplasmic space"/>
    <property type="evidence" value="ECO:0007669"/>
    <property type="project" value="UniProtKB-ARBA"/>
</dbReference>
<dbReference type="PANTHER" id="PTHR30290">
    <property type="entry name" value="PERIPLASMIC BINDING COMPONENT OF ABC TRANSPORTER"/>
    <property type="match status" value="1"/>
</dbReference>
<name>A0A0P6X8N9_9CHLR</name>
<dbReference type="GO" id="GO:0043190">
    <property type="term" value="C:ATP-binding cassette (ABC) transporter complex"/>
    <property type="evidence" value="ECO:0007669"/>
    <property type="project" value="InterPro"/>
</dbReference>
<evidence type="ECO:0000313" key="6">
    <source>
        <dbReference type="Proteomes" id="UP000050430"/>
    </source>
</evidence>
<dbReference type="Pfam" id="PF00496">
    <property type="entry name" value="SBP_bac_5"/>
    <property type="match status" value="1"/>
</dbReference>
<evidence type="ECO:0000256" key="2">
    <source>
        <dbReference type="ARBA" id="ARBA00022448"/>
    </source>
</evidence>
<dbReference type="Gene3D" id="3.10.105.10">
    <property type="entry name" value="Dipeptide-binding Protein, Domain 3"/>
    <property type="match status" value="1"/>
</dbReference>
<accession>A0A0P6X8N9</accession>
<dbReference type="RefSeq" id="WP_062422520.1">
    <property type="nucleotide sequence ID" value="NZ_BBYA01000010.1"/>
</dbReference>
<gene>
    <name evidence="5" type="ORF">ADM99_16025</name>
</gene>
<dbReference type="GO" id="GO:1904680">
    <property type="term" value="F:peptide transmembrane transporter activity"/>
    <property type="evidence" value="ECO:0007669"/>
    <property type="project" value="TreeGrafter"/>
</dbReference>
<organism evidence="5 6">
    <name type="scientific">Leptolinea tardivitalis</name>
    <dbReference type="NCBI Taxonomy" id="229920"/>
    <lineage>
        <taxon>Bacteria</taxon>
        <taxon>Bacillati</taxon>
        <taxon>Chloroflexota</taxon>
        <taxon>Anaerolineae</taxon>
        <taxon>Anaerolineales</taxon>
        <taxon>Anaerolineaceae</taxon>
        <taxon>Leptolinea</taxon>
    </lineage>
</organism>
<evidence type="ECO:0000313" key="5">
    <source>
        <dbReference type="EMBL" id="KPL70611.1"/>
    </source>
</evidence>
<dbReference type="InterPro" id="IPR000914">
    <property type="entry name" value="SBP_5_dom"/>
</dbReference>
<evidence type="ECO:0000256" key="3">
    <source>
        <dbReference type="ARBA" id="ARBA00022729"/>
    </source>
</evidence>
<dbReference type="PANTHER" id="PTHR30290:SF9">
    <property type="entry name" value="OLIGOPEPTIDE-BINDING PROTEIN APPA"/>
    <property type="match status" value="1"/>
</dbReference>
<dbReference type="PIRSF" id="PIRSF002741">
    <property type="entry name" value="MppA"/>
    <property type="match status" value="1"/>
</dbReference>
<feature type="domain" description="Solute-binding protein family 5" evidence="4">
    <location>
        <begin position="170"/>
        <end position="555"/>
    </location>
</feature>
<sequence length="657" mass="71293">MHKNPIQIKSLTHTLKVAIPVLVLLSSCQPASTPIPTSVATIGVIPTFVIPTATAAAPAEKKLTVCLAQEPASLYPYASPVQSAWSVLEAVYDGPIDTVKFTPTPVILKKLPSVADGDAVIETVTPVEGDPVLTTSNEVKALTKGVTVYPTGCHSAECTVTWDGLTELKMDRLTATYQLKDGLTWSDGTPLKAEDSVYSYQLAADTSTPVDHYVTDRTATYEAVDASTVKWTGIPGYLDALYQQNFFLPLPKHAWENIKPADLLTAPESSEKPMGWGPYVISEWIKGDHITLKKNPKYFRASEGLPKFDTLTYKFLGTQADNNLAALQKGDCDLVDPSAGLEAMLEQVLDAQKAGKIKAFVGQGPEWEQIVFNIVPASYADGISIATGDRADFFGDVRTRKAFAYCFNRDKAVNKQLLEQSIIPDGFMPPDSPLAAKDLTHYPYDSDAGSKLLDEVGWKDDDSNPSTPRVAYSIPGVPDGTKLSVNYLVTNAYLRQEIVKVLAESASACGIQINVKTVSPEEMYATAPNGELFGRKFDLAQIAWQAGQRLPCDLFTTSQIPTAANQWMGINLGGYSNTTFDTNCQMARSTGTDQAEIQSAVAAVQKQFSDDLPAIPLYFHLKIAAARPDFCGLDMDVSSRSALYGIESFDYGQTCPR</sequence>
<dbReference type="InterPro" id="IPR030678">
    <property type="entry name" value="Peptide/Ni-bd"/>
</dbReference>
<dbReference type="PROSITE" id="PS51257">
    <property type="entry name" value="PROKAR_LIPOPROTEIN"/>
    <property type="match status" value="1"/>
</dbReference>
<comment type="caution">
    <text evidence="5">The sequence shown here is derived from an EMBL/GenBank/DDBJ whole genome shotgun (WGS) entry which is preliminary data.</text>
</comment>
<dbReference type="SUPFAM" id="SSF53850">
    <property type="entry name" value="Periplasmic binding protein-like II"/>
    <property type="match status" value="1"/>
</dbReference>
<reference evidence="5 6" key="1">
    <citation type="submission" date="2015-07" db="EMBL/GenBank/DDBJ databases">
        <title>Genome sequence of Leptolinea tardivitalis DSM 16556.</title>
        <authorList>
            <person name="Hemp J."/>
            <person name="Ward L.M."/>
            <person name="Pace L.A."/>
            <person name="Fischer W.W."/>
        </authorList>
    </citation>
    <scope>NUCLEOTIDE SEQUENCE [LARGE SCALE GENOMIC DNA]</scope>
    <source>
        <strain evidence="5 6">YMTK-2</strain>
    </source>
</reference>
<dbReference type="Proteomes" id="UP000050430">
    <property type="component" value="Unassembled WGS sequence"/>
</dbReference>
<proteinExistence type="inferred from homology"/>
<dbReference type="GO" id="GO:0015833">
    <property type="term" value="P:peptide transport"/>
    <property type="evidence" value="ECO:0007669"/>
    <property type="project" value="TreeGrafter"/>
</dbReference>
<keyword evidence="6" id="KW-1185">Reference proteome</keyword>
<evidence type="ECO:0000259" key="4">
    <source>
        <dbReference type="Pfam" id="PF00496"/>
    </source>
</evidence>
<comment type="similarity">
    <text evidence="1">Belongs to the bacterial solute-binding protein 5 family.</text>
</comment>
<dbReference type="Gene3D" id="3.40.190.10">
    <property type="entry name" value="Periplasmic binding protein-like II"/>
    <property type="match status" value="1"/>
</dbReference>
<dbReference type="OrthoDB" id="9772924at2"/>
<dbReference type="AlphaFoldDB" id="A0A0P6X8N9"/>
<dbReference type="STRING" id="229920.ADM99_16025"/>
<protein>
    <recommendedName>
        <fullName evidence="4">Solute-binding protein family 5 domain-containing protein</fullName>
    </recommendedName>
</protein>